<dbReference type="AlphaFoldDB" id="A0A183FZL1"/>
<organism evidence="5 6">
    <name type="scientific">Heligmosomoides polygyrus</name>
    <name type="common">Parasitic roundworm</name>
    <dbReference type="NCBI Taxonomy" id="6339"/>
    <lineage>
        <taxon>Eukaryota</taxon>
        <taxon>Metazoa</taxon>
        <taxon>Ecdysozoa</taxon>
        <taxon>Nematoda</taxon>
        <taxon>Chromadorea</taxon>
        <taxon>Rhabditida</taxon>
        <taxon>Rhabditina</taxon>
        <taxon>Rhabditomorpha</taxon>
        <taxon>Strongyloidea</taxon>
        <taxon>Heligmosomidae</taxon>
        <taxon>Heligmosomoides</taxon>
    </lineage>
</organism>
<dbReference type="GO" id="GO:0003676">
    <property type="term" value="F:nucleic acid binding"/>
    <property type="evidence" value="ECO:0007669"/>
    <property type="project" value="InterPro"/>
</dbReference>
<dbReference type="PANTHER" id="PTHR46060">
    <property type="entry name" value="MARINER MOS1 TRANSPOSASE-LIKE PROTEIN"/>
    <property type="match status" value="1"/>
</dbReference>
<proteinExistence type="predicted"/>
<comment type="subcellular location">
    <subcellularLocation>
        <location evidence="1">Nucleus</location>
    </subcellularLocation>
</comment>
<evidence type="ECO:0000259" key="3">
    <source>
        <dbReference type="Pfam" id="PF17906"/>
    </source>
</evidence>
<dbReference type="PANTHER" id="PTHR46060:SF1">
    <property type="entry name" value="MARINER MOS1 TRANSPOSASE-LIKE PROTEIN"/>
    <property type="match status" value="1"/>
</dbReference>
<reference evidence="4 5" key="1">
    <citation type="submission" date="2018-11" db="EMBL/GenBank/DDBJ databases">
        <authorList>
            <consortium name="Pathogen Informatics"/>
        </authorList>
    </citation>
    <scope>NUCLEOTIDE SEQUENCE [LARGE SCALE GENOMIC DNA]</scope>
</reference>
<dbReference type="SUPFAM" id="SSF46689">
    <property type="entry name" value="Homeodomain-like"/>
    <property type="match status" value="1"/>
</dbReference>
<evidence type="ECO:0000313" key="5">
    <source>
        <dbReference type="Proteomes" id="UP000050761"/>
    </source>
</evidence>
<feature type="domain" description="Mos1 transposase HTH" evidence="3">
    <location>
        <begin position="6"/>
        <end position="52"/>
    </location>
</feature>
<dbReference type="Pfam" id="PF17906">
    <property type="entry name" value="HTH_48"/>
    <property type="match status" value="1"/>
</dbReference>
<name>A0A183FZL1_HELPZ</name>
<evidence type="ECO:0000313" key="4">
    <source>
        <dbReference type="EMBL" id="VDO98855.1"/>
    </source>
</evidence>
<accession>A0A183FZL1</accession>
<dbReference type="Gene3D" id="3.30.420.10">
    <property type="entry name" value="Ribonuclease H-like superfamily/Ribonuclease H"/>
    <property type="match status" value="1"/>
</dbReference>
<dbReference type="Gene3D" id="1.10.10.1450">
    <property type="match status" value="1"/>
</dbReference>
<gene>
    <name evidence="4" type="ORF">HPBE_LOCUS14204</name>
</gene>
<evidence type="ECO:0000256" key="1">
    <source>
        <dbReference type="ARBA" id="ARBA00004123"/>
    </source>
</evidence>
<dbReference type="InterPro" id="IPR009057">
    <property type="entry name" value="Homeodomain-like_sf"/>
</dbReference>
<dbReference type="WBParaSite" id="HPBE_0001420301-mRNA-1">
    <property type="protein sequence ID" value="HPBE_0001420301-mRNA-1"/>
    <property type="gene ID" value="HPBE_0001420301"/>
</dbReference>
<dbReference type="EMBL" id="UZAH01028254">
    <property type="protein sequence ID" value="VDO98855.1"/>
    <property type="molecule type" value="Genomic_DNA"/>
</dbReference>
<sequence>MDQGRIRTFVYYEWLLGNDTGTAVANICRACKEDAVSQRTVRRWFNRFESGDTSPEDREHSGRPSTVDDDEVRLCIKEKPEAATRELATTLGYSNSGPLDPHRPRRASVYLLHDNACPHVAKETQQKLATIGWETVAHPPYSTDLVRSDYHLFRPLKHHLAGRKFTNYDNLKSDVADFFESQPRSSGRRASATCPIDGPLLWITVVIVD</sequence>
<evidence type="ECO:0000256" key="2">
    <source>
        <dbReference type="SAM" id="MobiDB-lite"/>
    </source>
</evidence>
<feature type="region of interest" description="Disordered" evidence="2">
    <location>
        <begin position="49"/>
        <end position="68"/>
    </location>
</feature>
<dbReference type="InterPro" id="IPR041426">
    <property type="entry name" value="Mos1_HTH"/>
</dbReference>
<accession>A0A3P8DTA0</accession>
<dbReference type="Proteomes" id="UP000050761">
    <property type="component" value="Unassembled WGS sequence"/>
</dbReference>
<evidence type="ECO:0000313" key="6">
    <source>
        <dbReference type="WBParaSite" id="HPBE_0001420301-mRNA-1"/>
    </source>
</evidence>
<keyword evidence="5" id="KW-1185">Reference proteome</keyword>
<dbReference type="GO" id="GO:0005634">
    <property type="term" value="C:nucleus"/>
    <property type="evidence" value="ECO:0007669"/>
    <property type="project" value="UniProtKB-SubCell"/>
</dbReference>
<protein>
    <submittedName>
        <fullName evidence="6">HTH_48 domain-containing protein</fullName>
    </submittedName>
</protein>
<dbReference type="OrthoDB" id="9970333at2759"/>
<reference evidence="6" key="2">
    <citation type="submission" date="2019-09" db="UniProtKB">
        <authorList>
            <consortium name="WormBaseParasite"/>
        </authorList>
    </citation>
    <scope>IDENTIFICATION</scope>
</reference>
<dbReference type="InterPro" id="IPR036397">
    <property type="entry name" value="RNaseH_sf"/>
</dbReference>
<dbReference type="InterPro" id="IPR052709">
    <property type="entry name" value="Transposase-MT_Hybrid"/>
</dbReference>